<dbReference type="Pfam" id="PF00612">
    <property type="entry name" value="IQ"/>
    <property type="match status" value="2"/>
</dbReference>
<sequence>RAAYLRRVMPAVATLCRAWPTFRARLFRTEMHWLAVRVQSQARRIVSCMQRKEMQKVINFLTGVVIFGMHIDKYRDSNLTQEQIRKMETKSRDKEVYCLRWAATTFLQAWWRGILARKRAGAMRQELLVTFASQIIKNTWRRYRAQEVLLSKVELNIIPAKAATRIQAQVRRWICQRRYQRIRGLALALLSIRRKGSKLYGLRVQLNYTPIYKRTTVVRDML</sequence>
<proteinExistence type="predicted"/>
<dbReference type="AlphaFoldDB" id="A0A086KAK8"/>
<dbReference type="SMART" id="SM00015">
    <property type="entry name" value="IQ"/>
    <property type="match status" value="2"/>
</dbReference>
<dbReference type="InterPro" id="IPR000048">
    <property type="entry name" value="IQ_motif_EF-hand-BS"/>
</dbReference>
<evidence type="ECO:0000313" key="1">
    <source>
        <dbReference type="EMBL" id="KFG41426.1"/>
    </source>
</evidence>
<dbReference type="EMBL" id="AEYH02002248">
    <property type="protein sequence ID" value="KFG41426.1"/>
    <property type="molecule type" value="Genomic_DNA"/>
</dbReference>
<gene>
    <name evidence="1" type="ORF">TGFOU_291020B</name>
</gene>
<name>A0A086KAK8_TOXGO</name>
<reference evidence="1 2" key="1">
    <citation type="submission" date="2014-07" db="EMBL/GenBank/DDBJ databases">
        <authorList>
            <person name="Sibley D."/>
            <person name="Venepally P."/>
            <person name="Karamycheva S."/>
            <person name="Hadjithomas M."/>
            <person name="Khan A."/>
            <person name="Brunk B."/>
            <person name="Roos D."/>
            <person name="Caler E."/>
            <person name="Lorenzi H."/>
        </authorList>
    </citation>
    <scope>NUCLEOTIDE SEQUENCE [LARGE SCALE GENOMIC DNA]</scope>
    <source>
        <strain evidence="1 2">FOU</strain>
    </source>
</reference>
<accession>A0A086KAK8</accession>
<dbReference type="PROSITE" id="PS50096">
    <property type="entry name" value="IQ"/>
    <property type="match status" value="2"/>
</dbReference>
<feature type="non-terminal residue" evidence="1">
    <location>
        <position position="1"/>
    </location>
</feature>
<comment type="caution">
    <text evidence="1">The sequence shown here is derived from an EMBL/GenBank/DDBJ whole genome shotgun (WGS) entry which is preliminary data.</text>
</comment>
<dbReference type="Gene3D" id="1.20.5.190">
    <property type="match status" value="1"/>
</dbReference>
<protein>
    <submittedName>
        <fullName evidence="1">Myosin head (Motor domain) domain-containing protein</fullName>
    </submittedName>
</protein>
<organism evidence="1 2">
    <name type="scientific">Toxoplasma gondii FOU</name>
    <dbReference type="NCBI Taxonomy" id="943167"/>
    <lineage>
        <taxon>Eukaryota</taxon>
        <taxon>Sar</taxon>
        <taxon>Alveolata</taxon>
        <taxon>Apicomplexa</taxon>
        <taxon>Conoidasida</taxon>
        <taxon>Coccidia</taxon>
        <taxon>Eucoccidiorida</taxon>
        <taxon>Eimeriorina</taxon>
        <taxon>Sarcocystidae</taxon>
        <taxon>Toxoplasma</taxon>
    </lineage>
</organism>
<dbReference type="VEuPathDB" id="ToxoDB:TGFOU_291020B"/>
<evidence type="ECO:0000313" key="2">
    <source>
        <dbReference type="Proteomes" id="UP000028838"/>
    </source>
</evidence>
<feature type="non-terminal residue" evidence="1">
    <location>
        <position position="222"/>
    </location>
</feature>
<dbReference type="Proteomes" id="UP000028838">
    <property type="component" value="Unassembled WGS sequence"/>
</dbReference>